<dbReference type="Gene3D" id="1.20.5.690">
    <property type="entry name" value="Importin-alpha, importin-beta-binding domain"/>
    <property type="match status" value="1"/>
</dbReference>
<dbReference type="PROSITE" id="PS51214">
    <property type="entry name" value="IBB"/>
    <property type="match status" value="1"/>
</dbReference>
<evidence type="ECO:0000256" key="2">
    <source>
        <dbReference type="ARBA" id="ARBA00022448"/>
    </source>
</evidence>
<dbReference type="OrthoDB" id="29145at2759"/>
<proteinExistence type="inferred from homology"/>
<feature type="repeat" description="ARM" evidence="5">
    <location>
        <begin position="160"/>
        <end position="202"/>
    </location>
</feature>
<dbReference type="Gene3D" id="1.25.10.10">
    <property type="entry name" value="Leucine-rich Repeat Variant"/>
    <property type="match status" value="1"/>
</dbReference>
<dbReference type="PANTHER" id="PTHR23316">
    <property type="entry name" value="IMPORTIN ALPHA"/>
    <property type="match status" value="1"/>
</dbReference>
<sequence length="999" mass="108063">MSNIEDRIAARRRNYKKTGDFEDSRRRREDEAVQIRKAEKEKQLAHRRRMDVEGSDLTGGSSGIGHLVGYANLAELQEAVVGCNAADPDTQFKATQYVRRLLSIEKNPPIQYVIDAGLVPRMVVFLQDTQRPKLQFEAAWVLTNIASGTRAQTETVVAAGTIPLFIALLGSPDAEVREQAVWALGNIAGDSPRLRDMVLEANVLPGMMNLFNDSDKFSLFRNATWALSNLCRGKPQPPLEAIAPALPLLSQLINSNDVEVITDACWALSYVTDGPSERIQAVLDTGACPRLVELLKHDSPLVQTPALRAVGNIVTGDDKQTQQVINCGGLEPLHALLYSPKKNLRKEACWSISNITAGNREQIQECINKGLFGKLIELLTNAEFDVKKEAAWAVSNATAGGTPEQVDYLVQNGCIKPLCDLLDVTDTKIVGCCLEGIDNILRVGVLAQERNPDFTENPYLHLIEEADGMTKIEDLQGDRNDAIYEKDILIGGCGAAPRQPGKHSSSWRSSFDLGCHLDSCRVFIPSYSVVWLYSDTHAVHILESYFPVEEDDDGLEDMDSTNSGFATAGAVAGQALLSAAKGGKTDIVRLLLRDSDNTTTVSSESIPANPFLLASGRYSDSDLGLALCEAARNGHSGVVKAIIETRPSAVKYADSTTGFNALHYAVMNPESGKVAATIVRMLLAAKCQLRNSVLHVCNNSYALALLLDYPGVDLEGLNRHRLTPLAAQVRADHADMAEELIRAGAKVPSSLLFSAKSADTARALLHAGADPNVQDAFGYSGSSSAGEMRSVARVLLEYKADPHKKAYDGITPLAMGATSRSARAQNSSRAHPGEGKSPLKGEHGAASSSSSPVREDEEAEVKGGSSSSSSSSTAERRVDEMPSPQVEGSGELTEPFDETAQQQPPSKHRESRTFHDIVSRLDQLDDALLSYNAEVEGAMDAMLLSDCRQLVAAVQSSPRAQLEWHGLEERMEFLTGKVRRLKGQAIEAEAGGPQTGERT</sequence>
<dbReference type="InterPro" id="IPR016024">
    <property type="entry name" value="ARM-type_fold"/>
</dbReference>
<protein>
    <submittedName>
        <fullName evidence="9">Importin alpha subunit (Karyopherin alpha subunit) (Serine-rich RNA polymerase I suppressor protein)</fullName>
    </submittedName>
</protein>
<evidence type="ECO:0000256" key="3">
    <source>
        <dbReference type="ARBA" id="ARBA00022737"/>
    </source>
</evidence>
<dbReference type="InterPro" id="IPR002652">
    <property type="entry name" value="Importin-a_IBB"/>
</dbReference>
<feature type="region of interest" description="Disordered" evidence="7">
    <location>
        <begin position="1"/>
        <end position="56"/>
    </location>
</feature>
<feature type="compositionally biased region" description="Basic and acidic residues" evidence="7">
    <location>
        <begin position="17"/>
        <end position="44"/>
    </location>
</feature>
<reference evidence="9 10" key="1">
    <citation type="submission" date="2020-04" db="EMBL/GenBank/DDBJ databases">
        <title>Perkinsus olseni comparative genomics.</title>
        <authorList>
            <person name="Bogema D.R."/>
        </authorList>
    </citation>
    <scope>NUCLEOTIDE SEQUENCE [LARGE SCALE GENOMIC DNA]</scope>
    <source>
        <strain evidence="9">00978-12</strain>
    </source>
</reference>
<dbReference type="SMART" id="SM00248">
    <property type="entry name" value="ANK"/>
    <property type="match status" value="4"/>
</dbReference>
<dbReference type="EMBL" id="JABANP010000002">
    <property type="protein sequence ID" value="KAF4697564.1"/>
    <property type="molecule type" value="Genomic_DNA"/>
</dbReference>
<dbReference type="GO" id="GO:0006606">
    <property type="term" value="P:protein import into nucleus"/>
    <property type="evidence" value="ECO:0007669"/>
    <property type="project" value="InterPro"/>
</dbReference>
<evidence type="ECO:0000259" key="8">
    <source>
        <dbReference type="PROSITE" id="PS51214"/>
    </source>
</evidence>
<dbReference type="GO" id="GO:0005634">
    <property type="term" value="C:nucleus"/>
    <property type="evidence" value="ECO:0007669"/>
    <property type="project" value="UniProtKB-ARBA"/>
</dbReference>
<name>A0A7J6PN44_PEROL</name>
<dbReference type="SMART" id="SM00185">
    <property type="entry name" value="ARM"/>
    <property type="match status" value="8"/>
</dbReference>
<dbReference type="InterPro" id="IPR036975">
    <property type="entry name" value="Importin-a_IBB_sf"/>
</dbReference>
<evidence type="ECO:0000256" key="4">
    <source>
        <dbReference type="ARBA" id="ARBA00022927"/>
    </source>
</evidence>
<feature type="repeat" description="ARM" evidence="5">
    <location>
        <begin position="117"/>
        <end position="160"/>
    </location>
</feature>
<keyword evidence="3" id="KW-0677">Repeat</keyword>
<evidence type="ECO:0000256" key="1">
    <source>
        <dbReference type="ARBA" id="ARBA00010394"/>
    </source>
</evidence>
<feature type="domain" description="IBB" evidence="8">
    <location>
        <begin position="1"/>
        <end position="57"/>
    </location>
</feature>
<gene>
    <name evidence="9" type="primary">SRP1_1</name>
    <name evidence="9" type="ORF">FOZ60_004436</name>
</gene>
<evidence type="ECO:0000256" key="6">
    <source>
        <dbReference type="PROSITE-ProRule" id="PRU00561"/>
    </source>
</evidence>
<accession>A0A7J6PN44</accession>
<feature type="compositionally biased region" description="Low complexity" evidence="7">
    <location>
        <begin position="817"/>
        <end position="830"/>
    </location>
</feature>
<dbReference type="FunFam" id="1.25.10.10:FF:000009">
    <property type="entry name" value="Importin subunit alpha"/>
    <property type="match status" value="1"/>
</dbReference>
<dbReference type="Pfam" id="PF16186">
    <property type="entry name" value="Arm_3"/>
    <property type="match status" value="1"/>
</dbReference>
<dbReference type="InterPro" id="IPR036770">
    <property type="entry name" value="Ankyrin_rpt-contain_sf"/>
</dbReference>
<dbReference type="SUPFAM" id="SSF48403">
    <property type="entry name" value="Ankyrin repeat"/>
    <property type="match status" value="1"/>
</dbReference>
<feature type="region of interest" description="Disordered" evidence="7">
    <location>
        <begin position="817"/>
        <end position="913"/>
    </location>
</feature>
<dbReference type="InterPro" id="IPR002110">
    <property type="entry name" value="Ankyrin_rpt"/>
</dbReference>
<organism evidence="9 10">
    <name type="scientific">Perkinsus olseni</name>
    <name type="common">Perkinsus atlanticus</name>
    <dbReference type="NCBI Taxonomy" id="32597"/>
    <lineage>
        <taxon>Eukaryota</taxon>
        <taxon>Sar</taxon>
        <taxon>Alveolata</taxon>
        <taxon>Perkinsozoa</taxon>
        <taxon>Perkinsea</taxon>
        <taxon>Perkinsida</taxon>
        <taxon>Perkinsidae</taxon>
        <taxon>Perkinsus</taxon>
    </lineage>
</organism>
<dbReference type="Proteomes" id="UP000541610">
    <property type="component" value="Unassembled WGS sequence"/>
</dbReference>
<dbReference type="Pfam" id="PF00514">
    <property type="entry name" value="Arm"/>
    <property type="match status" value="8"/>
</dbReference>
<evidence type="ECO:0000313" key="9">
    <source>
        <dbReference type="EMBL" id="KAF4697564.1"/>
    </source>
</evidence>
<comment type="caution">
    <text evidence="9">The sequence shown here is derived from an EMBL/GenBank/DDBJ whole genome shotgun (WGS) entry which is preliminary data.</text>
</comment>
<dbReference type="InterPro" id="IPR011989">
    <property type="entry name" value="ARM-like"/>
</dbReference>
<feature type="compositionally biased region" description="Basic and acidic residues" evidence="7">
    <location>
        <begin position="831"/>
        <end position="843"/>
    </location>
</feature>
<evidence type="ECO:0000256" key="7">
    <source>
        <dbReference type="SAM" id="MobiDB-lite"/>
    </source>
</evidence>
<dbReference type="PROSITE" id="PS50176">
    <property type="entry name" value="ARM_REPEAT"/>
    <property type="match status" value="2"/>
</dbReference>
<keyword evidence="2 6" id="KW-0813">Transport</keyword>
<dbReference type="AlphaFoldDB" id="A0A7J6PN44"/>
<dbReference type="InterPro" id="IPR032413">
    <property type="entry name" value="Arm_3"/>
</dbReference>
<dbReference type="Gene3D" id="1.25.40.20">
    <property type="entry name" value="Ankyrin repeat-containing domain"/>
    <property type="match status" value="2"/>
</dbReference>
<evidence type="ECO:0000313" key="10">
    <source>
        <dbReference type="Proteomes" id="UP000541610"/>
    </source>
</evidence>
<dbReference type="SUPFAM" id="SSF48371">
    <property type="entry name" value="ARM repeat"/>
    <property type="match status" value="1"/>
</dbReference>
<keyword evidence="4" id="KW-0653">Protein transport</keyword>
<evidence type="ECO:0000256" key="5">
    <source>
        <dbReference type="PROSITE-ProRule" id="PRU00259"/>
    </source>
</evidence>
<dbReference type="InterPro" id="IPR000225">
    <property type="entry name" value="Armadillo"/>
</dbReference>
<comment type="similarity">
    <text evidence="1">Belongs to the importin alpha family.</text>
</comment>
<dbReference type="GO" id="GO:0061608">
    <property type="term" value="F:nuclear import signal receptor activity"/>
    <property type="evidence" value="ECO:0007669"/>
    <property type="project" value="InterPro"/>
</dbReference>
<dbReference type="Pfam" id="PF01749">
    <property type="entry name" value="IBB"/>
    <property type="match status" value="1"/>
</dbReference>